<protein>
    <submittedName>
        <fullName evidence="6">LysR family transcriptional regulator</fullName>
    </submittedName>
</protein>
<dbReference type="PRINTS" id="PR00039">
    <property type="entry name" value="HTHLYSR"/>
</dbReference>
<dbReference type="Proteomes" id="UP001597181">
    <property type="component" value="Unassembled WGS sequence"/>
</dbReference>
<dbReference type="Gene3D" id="1.10.10.10">
    <property type="entry name" value="Winged helix-like DNA-binding domain superfamily/Winged helix DNA-binding domain"/>
    <property type="match status" value="1"/>
</dbReference>
<keyword evidence="7" id="KW-1185">Reference proteome</keyword>
<keyword evidence="2" id="KW-0805">Transcription regulation</keyword>
<feature type="domain" description="HTH lysR-type" evidence="5">
    <location>
        <begin position="5"/>
        <end position="62"/>
    </location>
</feature>
<accession>A0ABW3TNK0</accession>
<dbReference type="PANTHER" id="PTHR30126:SF39">
    <property type="entry name" value="HTH-TYPE TRANSCRIPTIONAL REGULATOR CYSL"/>
    <property type="match status" value="1"/>
</dbReference>
<evidence type="ECO:0000256" key="2">
    <source>
        <dbReference type="ARBA" id="ARBA00023015"/>
    </source>
</evidence>
<keyword evidence="3" id="KW-0238">DNA-binding</keyword>
<evidence type="ECO:0000256" key="3">
    <source>
        <dbReference type="ARBA" id="ARBA00023125"/>
    </source>
</evidence>
<evidence type="ECO:0000313" key="7">
    <source>
        <dbReference type="Proteomes" id="UP001597181"/>
    </source>
</evidence>
<evidence type="ECO:0000256" key="1">
    <source>
        <dbReference type="ARBA" id="ARBA00009437"/>
    </source>
</evidence>
<gene>
    <name evidence="6" type="ORF">ACFQ3U_09590</name>
</gene>
<evidence type="ECO:0000259" key="5">
    <source>
        <dbReference type="PROSITE" id="PS50931"/>
    </source>
</evidence>
<keyword evidence="4" id="KW-0804">Transcription</keyword>
<comment type="similarity">
    <text evidence="1">Belongs to the LysR transcriptional regulatory family.</text>
</comment>
<dbReference type="Pfam" id="PF03466">
    <property type="entry name" value="LysR_substrate"/>
    <property type="match status" value="1"/>
</dbReference>
<evidence type="ECO:0000313" key="6">
    <source>
        <dbReference type="EMBL" id="MFD1202140.1"/>
    </source>
</evidence>
<dbReference type="Gene3D" id="3.40.190.10">
    <property type="entry name" value="Periplasmic binding protein-like II"/>
    <property type="match status" value="2"/>
</dbReference>
<organism evidence="6 7">
    <name type="scientific">Leucobacter albus</name>
    <dbReference type="NCBI Taxonomy" id="272210"/>
    <lineage>
        <taxon>Bacteria</taxon>
        <taxon>Bacillati</taxon>
        <taxon>Actinomycetota</taxon>
        <taxon>Actinomycetes</taxon>
        <taxon>Micrococcales</taxon>
        <taxon>Microbacteriaceae</taxon>
        <taxon>Leucobacter</taxon>
    </lineage>
</organism>
<dbReference type="SUPFAM" id="SSF53850">
    <property type="entry name" value="Periplasmic binding protein-like II"/>
    <property type="match status" value="1"/>
</dbReference>
<dbReference type="PROSITE" id="PS50931">
    <property type="entry name" value="HTH_LYSR"/>
    <property type="match status" value="1"/>
</dbReference>
<dbReference type="RefSeq" id="WP_343961344.1">
    <property type="nucleotide sequence ID" value="NZ_BAAAKZ010000010.1"/>
</dbReference>
<sequence>MEREPDLRALRALTLIATTGSISAASSELGLSQQAVSLRVRSLEQEFGVPLLVRSARGSKLTEAGELVVGWARPVLEAATAFESGVADLLAGRAGSLRIAASLTIAEHLLPGWIAKWRRSQGASGAVATLTATNSAAVIAALRAGEVDLGLVETPDVPADLTALTVGFDRIEVVVSVNHPWAGRTVSPAEIAATPMVLREQGSGTRLAFEQALAAAGYPLVADPAAVHNTTLGARSAVMAGMAPGALSVLAVRDDVRNGRLARAEIAGLVVTRPLSALWRGPAPTAEAQALLAEAKLLASAAGGGGER</sequence>
<dbReference type="InterPro" id="IPR036388">
    <property type="entry name" value="WH-like_DNA-bd_sf"/>
</dbReference>
<dbReference type="InterPro" id="IPR000847">
    <property type="entry name" value="LysR_HTH_N"/>
</dbReference>
<dbReference type="EMBL" id="JBHTLY010000004">
    <property type="protein sequence ID" value="MFD1202140.1"/>
    <property type="molecule type" value="Genomic_DNA"/>
</dbReference>
<evidence type="ECO:0000256" key="4">
    <source>
        <dbReference type="ARBA" id="ARBA00023163"/>
    </source>
</evidence>
<dbReference type="Pfam" id="PF00126">
    <property type="entry name" value="HTH_1"/>
    <property type="match status" value="1"/>
</dbReference>
<dbReference type="PANTHER" id="PTHR30126">
    <property type="entry name" value="HTH-TYPE TRANSCRIPTIONAL REGULATOR"/>
    <property type="match status" value="1"/>
</dbReference>
<dbReference type="SUPFAM" id="SSF46785">
    <property type="entry name" value="Winged helix' DNA-binding domain"/>
    <property type="match status" value="1"/>
</dbReference>
<comment type="caution">
    <text evidence="6">The sequence shown here is derived from an EMBL/GenBank/DDBJ whole genome shotgun (WGS) entry which is preliminary data.</text>
</comment>
<reference evidence="7" key="1">
    <citation type="journal article" date="2019" name="Int. J. Syst. Evol. Microbiol.">
        <title>The Global Catalogue of Microorganisms (GCM) 10K type strain sequencing project: providing services to taxonomists for standard genome sequencing and annotation.</title>
        <authorList>
            <consortium name="The Broad Institute Genomics Platform"/>
            <consortium name="The Broad Institute Genome Sequencing Center for Infectious Disease"/>
            <person name="Wu L."/>
            <person name="Ma J."/>
        </authorList>
    </citation>
    <scope>NUCLEOTIDE SEQUENCE [LARGE SCALE GENOMIC DNA]</scope>
    <source>
        <strain evidence="7">CCUG 50213</strain>
    </source>
</reference>
<proteinExistence type="inferred from homology"/>
<name>A0ABW3TNK0_9MICO</name>
<dbReference type="InterPro" id="IPR005119">
    <property type="entry name" value="LysR_subst-bd"/>
</dbReference>
<dbReference type="InterPro" id="IPR036390">
    <property type="entry name" value="WH_DNA-bd_sf"/>
</dbReference>